<dbReference type="SMART" id="SM00062">
    <property type="entry name" value="PBPb"/>
    <property type="match status" value="1"/>
</dbReference>
<dbReference type="PROSITE" id="PS51257">
    <property type="entry name" value="PROKAR_LIPOPROTEIN"/>
    <property type="match status" value="1"/>
</dbReference>
<evidence type="ECO:0000313" key="9">
    <source>
        <dbReference type="EMBL" id="GLR65205.1"/>
    </source>
</evidence>
<keyword evidence="6 7" id="KW-0961">Cell wall biogenesis/degradation</keyword>
<evidence type="ECO:0000256" key="4">
    <source>
        <dbReference type="ARBA" id="ARBA00023237"/>
    </source>
</evidence>
<dbReference type="InterPro" id="IPR001638">
    <property type="entry name" value="Solute-binding_3/MltF_N"/>
</dbReference>
<comment type="function">
    <text evidence="7">Murein-degrading enzyme that degrades murein glycan strands and insoluble, high-molecular weight murein sacculi, with the concomitant formation of a 1,6-anhydromuramoyl product. Lytic transglycosylases (LTs) play an integral role in the metabolism of the peptidoglycan (PG) sacculus. Their lytic action creates space within the PG sacculus to allow for its expansion as well as for the insertion of various structures such as secretion systems and flagella.</text>
</comment>
<evidence type="ECO:0000256" key="2">
    <source>
        <dbReference type="ARBA" id="ARBA00022729"/>
    </source>
</evidence>
<sequence length="476" mass="54826" precursor="true">MKLKFLLSLLLLALLVTSGCKQKDPLSKVLETGTLTVAMRNTPAVFYEHRDGYAGFEYELVSSFADHLGVELKIINYENAKKMEQALNEGAVDMAAGSLGLTLDRKRAFSVSKPLLHSTQMVIYRSGHFRPKSWEDVTEGSSLAVLAGSRQAEVLQSHQALYPHLSWMETDDLEVTDLLKMIQDGDLDYALVSAQDFNINRFFFPRASVAFDTEISSSLVWLFPKLNKSHLERVASGYIDQAQEQEVISEVRERYYRHEQYLEYVGAPLFLRHVRSRLPKYESHFREAAEKQDLDWHLLAALAFQESHWRKNAVSPTGVRGLMMLTQRTANELNVDRLDPIESIEGGSRYLKQLYNRMPEGVQGEDRLYMALASYNVGKGHLEDARVITQRLGFNPNSWGDVAKHLPLLTQRKWYRQTRYGYARGNEPVAYVHNIRRYLEILEWHERSQENFLEQLEERAAKVKFETAFRKIPAMI</sequence>
<comment type="similarity">
    <text evidence="7">In the N-terminal section; belongs to the bacterial solute-binding protein 3 family.</text>
</comment>
<keyword evidence="5 7" id="KW-0456">Lyase</keyword>
<dbReference type="Gene3D" id="3.40.190.10">
    <property type="entry name" value="Periplasmic binding protein-like II"/>
    <property type="match status" value="2"/>
</dbReference>
<feature type="region of interest" description="LT domain" evidence="7">
    <location>
        <begin position="260"/>
        <end position="476"/>
    </location>
</feature>
<feature type="domain" description="Solute-binding protein family 3/N-terminal" evidence="8">
    <location>
        <begin position="34"/>
        <end position="259"/>
    </location>
</feature>
<organism evidence="9 10">
    <name type="scientific">Marinospirillum insulare</name>
    <dbReference type="NCBI Taxonomy" id="217169"/>
    <lineage>
        <taxon>Bacteria</taxon>
        <taxon>Pseudomonadati</taxon>
        <taxon>Pseudomonadota</taxon>
        <taxon>Gammaproteobacteria</taxon>
        <taxon>Oceanospirillales</taxon>
        <taxon>Oceanospirillaceae</taxon>
        <taxon>Marinospirillum</taxon>
    </lineage>
</organism>
<feature type="signal peptide" evidence="7">
    <location>
        <begin position="1"/>
        <end position="22"/>
    </location>
</feature>
<dbReference type="RefSeq" id="WP_036239638.1">
    <property type="nucleotide sequence ID" value="NZ_BSOR01000079.1"/>
</dbReference>
<dbReference type="Pfam" id="PF01464">
    <property type="entry name" value="SLT"/>
    <property type="match status" value="1"/>
</dbReference>
<comment type="domain">
    <text evidence="7">The N-terminal domain does not have lytic activity and probably modulates enzymatic activity. The C-terminal domain is the catalytic active domain.</text>
</comment>
<comment type="catalytic activity">
    <reaction evidence="7">
        <text>Exolytic cleavage of the (1-&gt;4)-beta-glycosidic linkage between N-acetylmuramic acid (MurNAc) and N-acetylglucosamine (GlcNAc) residues in peptidoglycan, from either the reducing or the non-reducing ends of the peptidoglycan chains, with concomitant formation of a 1,6-anhydrobond in the MurNAc residue.</text>
        <dbReference type="EC" id="4.2.2.n1"/>
    </reaction>
</comment>
<evidence type="ECO:0000256" key="1">
    <source>
        <dbReference type="ARBA" id="ARBA00010333"/>
    </source>
</evidence>
<reference evidence="10" key="1">
    <citation type="journal article" date="2019" name="Int. J. Syst. Evol. Microbiol.">
        <title>The Global Catalogue of Microorganisms (GCM) 10K type strain sequencing project: providing services to taxonomists for standard genome sequencing and annotation.</title>
        <authorList>
            <consortium name="The Broad Institute Genomics Platform"/>
            <consortium name="The Broad Institute Genome Sequencing Center for Infectious Disease"/>
            <person name="Wu L."/>
            <person name="Ma J."/>
        </authorList>
    </citation>
    <scope>NUCLEOTIDE SEQUENCE [LARGE SCALE GENOMIC DNA]</scope>
    <source>
        <strain evidence="10">NBRC 100033</strain>
    </source>
</reference>
<keyword evidence="4 7" id="KW-0998">Cell outer membrane</keyword>
<evidence type="ECO:0000256" key="7">
    <source>
        <dbReference type="HAMAP-Rule" id="MF_02016"/>
    </source>
</evidence>
<comment type="similarity">
    <text evidence="1">Belongs to the bacterial solute-binding protein 3 family.</text>
</comment>
<name>A0ABQ6A1R4_9GAMM</name>
<dbReference type="SUPFAM" id="SSF53850">
    <property type="entry name" value="Periplasmic binding protein-like II"/>
    <property type="match status" value="1"/>
</dbReference>
<dbReference type="HAMAP" id="MF_02016">
    <property type="entry name" value="MltF"/>
    <property type="match status" value="1"/>
</dbReference>
<dbReference type="PANTHER" id="PTHR35936:SF32">
    <property type="entry name" value="MEMBRANE-BOUND LYTIC MUREIN TRANSGLYCOSYLASE F"/>
    <property type="match status" value="1"/>
</dbReference>
<keyword evidence="3 7" id="KW-0472">Membrane</keyword>
<keyword evidence="10" id="KW-1185">Reference proteome</keyword>
<evidence type="ECO:0000256" key="5">
    <source>
        <dbReference type="ARBA" id="ARBA00023239"/>
    </source>
</evidence>
<dbReference type="InterPro" id="IPR023346">
    <property type="entry name" value="Lysozyme-like_dom_sf"/>
</dbReference>
<accession>A0ABQ6A1R4</accession>
<evidence type="ECO:0000256" key="3">
    <source>
        <dbReference type="ARBA" id="ARBA00023136"/>
    </source>
</evidence>
<dbReference type="NCBIfam" id="NF008112">
    <property type="entry name" value="PRK10859.1"/>
    <property type="match status" value="1"/>
</dbReference>
<dbReference type="InterPro" id="IPR008258">
    <property type="entry name" value="Transglycosylase_SLT_dom_1"/>
</dbReference>
<gene>
    <name evidence="7 9" type="primary">mltF</name>
    <name evidence="9" type="ORF">GCM10007878_26440</name>
</gene>
<comment type="caution">
    <text evidence="7">Lacks conserved residue(s) required for the propagation of feature annotation.</text>
</comment>
<comment type="caution">
    <text evidence="9">The sequence shown here is derived from an EMBL/GenBank/DDBJ whole genome shotgun (WGS) entry which is preliminary data.</text>
</comment>
<dbReference type="SUPFAM" id="SSF53955">
    <property type="entry name" value="Lysozyme-like"/>
    <property type="match status" value="1"/>
</dbReference>
<comment type="subcellular location">
    <subcellularLocation>
        <location evidence="7">Cell outer membrane</location>
        <topology evidence="7">Peripheral membrane protein</topology>
    </subcellularLocation>
    <text evidence="7">Attached to the inner leaflet of the outer membrane.</text>
</comment>
<dbReference type="Proteomes" id="UP001156682">
    <property type="component" value="Unassembled WGS sequence"/>
</dbReference>
<dbReference type="InterPro" id="IPR023703">
    <property type="entry name" value="MltF"/>
</dbReference>
<proteinExistence type="inferred from homology"/>
<dbReference type="PANTHER" id="PTHR35936">
    <property type="entry name" value="MEMBRANE-BOUND LYTIC MUREIN TRANSGLYCOSYLASE F"/>
    <property type="match status" value="1"/>
</dbReference>
<evidence type="ECO:0000313" key="10">
    <source>
        <dbReference type="Proteomes" id="UP001156682"/>
    </source>
</evidence>
<feature type="chain" id="PRO_5044925865" description="Membrane-bound lytic murein transglycosylase F" evidence="7">
    <location>
        <begin position="23"/>
        <end position="476"/>
    </location>
</feature>
<evidence type="ECO:0000256" key="6">
    <source>
        <dbReference type="ARBA" id="ARBA00023316"/>
    </source>
</evidence>
<evidence type="ECO:0000259" key="8">
    <source>
        <dbReference type="SMART" id="SM00062"/>
    </source>
</evidence>
<dbReference type="CDD" id="cd01009">
    <property type="entry name" value="PBP2_YfhD_N"/>
    <property type="match status" value="1"/>
</dbReference>
<dbReference type="EMBL" id="BSOR01000079">
    <property type="protein sequence ID" value="GLR65205.1"/>
    <property type="molecule type" value="Genomic_DNA"/>
</dbReference>
<dbReference type="Pfam" id="PF00497">
    <property type="entry name" value="SBP_bac_3"/>
    <property type="match status" value="1"/>
</dbReference>
<keyword evidence="2 7" id="KW-0732">Signal</keyword>
<protein>
    <recommendedName>
        <fullName evidence="7">Membrane-bound lytic murein transglycosylase F</fullName>
        <ecNumber evidence="7">4.2.2.n1</ecNumber>
    </recommendedName>
    <alternativeName>
        <fullName evidence="7">Murein lyase F</fullName>
    </alternativeName>
</protein>
<feature type="active site" evidence="7">
    <location>
        <position position="306"/>
    </location>
</feature>
<comment type="similarity">
    <text evidence="7">In the C-terminal section; belongs to the transglycosylase Slt family.</text>
</comment>
<dbReference type="CDD" id="cd13403">
    <property type="entry name" value="MLTF-like"/>
    <property type="match status" value="1"/>
</dbReference>
<dbReference type="Gene3D" id="1.10.530.10">
    <property type="match status" value="1"/>
</dbReference>
<dbReference type="EC" id="4.2.2.n1" evidence="7"/>